<dbReference type="InterPro" id="IPR028949">
    <property type="entry name" value="Ntox15"/>
</dbReference>
<dbReference type="InterPro" id="IPR025157">
    <property type="entry name" value="Hemagglutinin_rpt"/>
</dbReference>
<dbReference type="EMBL" id="RJUR01000015">
    <property type="protein sequence ID" value="ROQ48309.1"/>
    <property type="molecule type" value="Genomic_DNA"/>
</dbReference>
<dbReference type="InterPro" id="IPR011050">
    <property type="entry name" value="Pectin_lyase_fold/virulence"/>
</dbReference>
<feature type="region of interest" description="Disordered" evidence="1">
    <location>
        <begin position="2325"/>
        <end position="2354"/>
    </location>
</feature>
<comment type="caution">
    <text evidence="3">The sequence shown here is derived from an EMBL/GenBank/DDBJ whole genome shotgun (WGS) entry which is preliminary data.</text>
</comment>
<accession>A0A9X8HHF8</accession>
<feature type="compositionally biased region" description="Polar residues" evidence="1">
    <location>
        <begin position="87"/>
        <end position="102"/>
    </location>
</feature>
<dbReference type="InterPro" id="IPR008638">
    <property type="entry name" value="FhaB/CdiA-like_TPS"/>
</dbReference>
<dbReference type="Pfam" id="PF13332">
    <property type="entry name" value="Fil_haemagg_2"/>
    <property type="match status" value="3"/>
</dbReference>
<evidence type="ECO:0000259" key="2">
    <source>
        <dbReference type="SMART" id="SM00912"/>
    </source>
</evidence>
<dbReference type="Pfam" id="PF05594">
    <property type="entry name" value="Fil_haemagg"/>
    <property type="match status" value="8"/>
</dbReference>
<organism evidence="3 4">
    <name type="scientific">Pseudomonas putida</name>
    <name type="common">Arthrobacter siderocapsulatus</name>
    <dbReference type="NCBI Taxonomy" id="303"/>
    <lineage>
        <taxon>Bacteria</taxon>
        <taxon>Pseudomonadati</taxon>
        <taxon>Pseudomonadota</taxon>
        <taxon>Gammaproteobacteria</taxon>
        <taxon>Pseudomonadales</taxon>
        <taxon>Pseudomonadaceae</taxon>
        <taxon>Pseudomonas</taxon>
    </lineage>
</organism>
<evidence type="ECO:0000313" key="4">
    <source>
        <dbReference type="Proteomes" id="UP000269115"/>
    </source>
</evidence>
<dbReference type="RefSeq" id="WP_123753368.1">
    <property type="nucleotide sequence ID" value="NZ_RJUR01000015.1"/>
</dbReference>
<dbReference type="InterPro" id="IPR012334">
    <property type="entry name" value="Pectin_lyas_fold"/>
</dbReference>
<dbReference type="Pfam" id="PF05860">
    <property type="entry name" value="TPS"/>
    <property type="match status" value="1"/>
</dbReference>
<feature type="compositionally biased region" description="Polar residues" evidence="1">
    <location>
        <begin position="2334"/>
        <end position="2347"/>
    </location>
</feature>
<dbReference type="Pfam" id="PF15604">
    <property type="entry name" value="Ntox15"/>
    <property type="match status" value="1"/>
</dbReference>
<gene>
    <name evidence="3" type="ORF">EDF85_4049</name>
</gene>
<name>A0A9X8HHF8_PSEPU</name>
<dbReference type="Gene3D" id="2.160.20.10">
    <property type="entry name" value="Single-stranded right-handed beta-helix, Pectin lyase-like"/>
    <property type="match status" value="1"/>
</dbReference>
<feature type="region of interest" description="Disordered" evidence="1">
    <location>
        <begin position="1814"/>
        <end position="1842"/>
    </location>
</feature>
<dbReference type="InterPro" id="IPR010069">
    <property type="entry name" value="CdiA_FHA1_rpt"/>
</dbReference>
<proteinExistence type="predicted"/>
<dbReference type="SMART" id="SM00912">
    <property type="entry name" value="Haemagg_act"/>
    <property type="match status" value="1"/>
</dbReference>
<sequence length="3026" mass="310696">MNKHLYRIVFNKARGLLMVVAENVASQGKAPGTTTGPVAGSAGTLAELGRLRFAMMLALGLVALDAAPSWAAGVVADGRAPAAQRPNVGQSANGTPQVNITAPSAAGVSRNTYSQFDVDKRGVILNNGVKASQTQLGGWIQGNGNLSKGSARVILNEVNASNPSQLRGYVEVAGQRAQVVIANPAGVTCDGCGFINANRATLTTGQAQLENGRITGYQVKGGTLSIQGKGLDSADADYTDLIAQSVQVNAGIWAKDLKVTAGRNQVNADNTRATRLAGSDEEAPAVAIDVAKLGGMYAGKIMLVGTEGGVGVRNAGTIGAGAGEVVISADGKLLNSGTLSSAGATRVAAKGGVDNSGTVYAKGDLQLSSAGDLNNSGTLASQANVELKATGAQSTITSSKGSALAAGLDESGKLGKAGNLTLTAQRVQAHGEHLAGGDLQVSAGDVDLSASRNVAGNITLTGGDINLANASVDASKTLSATARQTLRSDAAKVVAGNLQVRAGELSNVGGELTQSGKGSTSIKVDGTLDNRSGRIASNATHATLSAATVVNTHGRVEHAGAGTLQLSATTLDSAQGTLVSTGTLQVKAGQVQLDAGVAQGKDVSIEADTLSNRGGKVLATQGGSLAVTTQGLLDNTGGTLAASGNGVFNAGTLDNRSGTVSAGGTLFAGAGELFNTAGTFAAIRQMTLTAAHLNNSGGTVGSVQGALLLTARDSQLGNVGGRLEAAGDIVVNAQGIDNSGGVISGLALNLNSNGQLLQNAQGTLDARSTLDLRSGRLENAGGLIQSQGRLYIDTGEQALVNLDDGSGKGIISQGALEIHSAHLSNAGGYISAKGAMQLLATDVTNAGGRIVGADSVQVQGLRLNNQAGQIQALGAIDVASAERVDNQGGLIRSAGLLHVSTGTLANNATQADNQGLQGHALRLESDVLGNQAGVIRADTTLDIGVSQLLDNAGGLISSSQHLNITDRDPTARRQSISNLDGRLLAGQSLSLNAAYYSGNGQAVSLGDLTLRLLAGLELSGLLQANGTLDVQTGGALNNSGKLLAGRSMLLDAGTLDNRAEGEISADQVRITAHQSLTNRGLIDGQKVRLQTGVLYNLGTGRIYGDQLGIAAGTLVNANEGDRSGAIAARARLDIGATQIDNSEAALIFSAGDMAIGATLDDADHASGRAALLTNASATIESLGHMALDVQTLRNLNNHFSTRDVEISRQSFQEFQLAGSPNRYQADQVTFRHNEVQYLITPEGQKDNWNRYDVTRVVRETQIATSAPGQILAGGNLVINAGEVLNDKSRIIAGGLLQGAIGSLVNTEFKGQQVTTDSGTVTNFYRIQRKGRDRQGARVAGYVPAPLIQEISLQPTVWQELAAVTGSGTQLGGHASQLSDQQAAGAGAVDSAAANAYQVAPIIEVAAQAGLDAEGVGEQIRTGGPVLTLPSNSLFDSNPQAVRNYLVETDPRFAGYRNWLSSDYMLQQLHLDPGQTLQRLGDGFYEQKLIREQVAQLTGRRFIDGYANDEEQYRALLDNAVTVANTWQLVPGVALSAEQMAQLTSDIVWLVEKQVTVASGETRRVLVPQVYVRVQQGDLNGAGALMAGQQLKLDVNDTLSNSGSLGGRSILALTAQNVENLGGRIQADKVSVQARENLDNLGGLIGAVDSLAISAGNDLNVISSTHDSSSEQGTRSNLSRVAGLFVSGAGGTLTASAGNDINLAGAQVVNAGANGSTQLVAGNNLNLTTVTESHQQSITWNSSNWRKDASRTEVGSNVQGTGDVSLKAGQDINLRASQASSEQGMVMADAGRDVNLMAGQNYQFADEAHKVTGGNGMFSKTTRTTRDTLSETTAQGSTLSGEHTYVQGGRDVNLQGANVVSSQQTILVAGNDVNIAAASDSRSERHDKTEKTSGLFSGGGIAVTVGTQEQRVKDMTTSTTAVASTVGSTEGDVLIEAGKSYRQVGSQVMAPKGDVDIRAEKIAIVEARNTSERERQTLFKQTGVSLTLTNPVISAIQTTQQMKQASDKTEDGRMKALAAATAALAANNAATAVATDPGSAGGINLSLSLGTKKNQSTTEQHSDTAAGSTIVAGNDVRLIATGADEDSTLTVRGSQIKAGNNASLLADGDINLLAATNTSTQQTDSTGSSASVGIGLSLGGTRNGFTLDLGVSGNRGEADGEDLTHTNTHIDAGNQLVMVSGGDTNLKGAVVSGKQVVMDVGGNLNIESLQDTSTYTVDEKSLGVGISLCIPPFCYGMSSVSGASGSFGATDIDSRYASVTEQSGIKAGDGGFDIYVAGNTDLVGAVIASSDKAVQDGSNRLVTASLTSRDIKNEAEYKGSSLSLGGGYREVGKDQQGNATSGATQTPGTDLAKNENDIGVSMPIAISASDSASSVTRSGISGGSIVITDAAEQHKRTGKSVDEAIASLNRDVSSDRDGSNALKPIFNEEQIRAGFEIVGAFANEAGTLLNNKAKEVDAKRNQAKEAEAKAANPELGDGERTALLLAASDLRHQADGIAENWGAGGTYRQITTALVGAASGNISAGNTAFMQGLVVNYVQQQGAGYIGELVANGSLIEGSPVHAALHGILACAGAAASSQSCGSGAAGAAASSVLTGLFSEASPNESEAQREAKRNLITSLVTGLAASTGLDAATANTAAGAATDNNWLATQQLVQAKKELKEAEGLADELKVIAKWGFISKKQDLLTQVGVGRGLVEAGINDIEGLAQFIAHPIDGLKGIKELISNQEARDKLGADVVDELNAKIDRVTLALEVGGDEHAMQLGRDLGEIVWQAGSIATGVGGAAKAGVTLAKTGIKMGRAGLEKMAAKAEVLVKEAPVAKVELPPAGKPAAGAGTVATVERLDELPVKQFNPYDNPRYKEMTPTEQQAYLKEYNKQLQAQQDAINNMTADEFKFAREAFDSTGRNPDAVALQRKFGREFERSVAENIQKGLVNNGVDPKVAAQMAKARAKEIKSNLAALHEPDMVAGGWVKPDPVRMGNSNVNSSIGASWSSRLPLLDETVRKAVEAGNGSAKLNIRLELARGASQ</sequence>
<reference evidence="3 4" key="1">
    <citation type="submission" date="2018-11" db="EMBL/GenBank/DDBJ databases">
        <title>Genomic analyses of the natural microbiome of Caenorhabditis elegans.</title>
        <authorList>
            <person name="Samuel B."/>
        </authorList>
    </citation>
    <scope>NUCLEOTIDE SEQUENCE [LARGE SCALE GENOMIC DNA]</scope>
    <source>
        <strain evidence="3 4">BIGb0473</strain>
    </source>
</reference>
<dbReference type="Pfam" id="PF13018">
    <property type="entry name" value="ESPR"/>
    <property type="match status" value="1"/>
</dbReference>
<dbReference type="InterPro" id="IPR008619">
    <property type="entry name" value="Filamentous_hemagglutn_rpt"/>
</dbReference>
<dbReference type="Proteomes" id="UP000269115">
    <property type="component" value="Unassembled WGS sequence"/>
</dbReference>
<dbReference type="SUPFAM" id="SSF51126">
    <property type="entry name" value="Pectin lyase-like"/>
    <property type="match status" value="1"/>
</dbReference>
<dbReference type="GO" id="GO:0003824">
    <property type="term" value="F:catalytic activity"/>
    <property type="evidence" value="ECO:0007669"/>
    <property type="project" value="UniProtKB-ARBA"/>
</dbReference>
<evidence type="ECO:0000256" key="1">
    <source>
        <dbReference type="SAM" id="MobiDB-lite"/>
    </source>
</evidence>
<feature type="domain" description="Filamentous haemagglutinin FhaB/tRNA nuclease CdiA-like TPS" evidence="2">
    <location>
        <begin position="92"/>
        <end position="212"/>
    </location>
</feature>
<evidence type="ECO:0000313" key="3">
    <source>
        <dbReference type="EMBL" id="ROQ48309.1"/>
    </source>
</evidence>
<protein>
    <submittedName>
        <fullName evidence="3">Filamentous hemagglutinin</fullName>
    </submittedName>
</protein>
<dbReference type="NCBIfam" id="TIGR01901">
    <property type="entry name" value="adhes_NPXG"/>
    <property type="match status" value="1"/>
</dbReference>
<dbReference type="InterPro" id="IPR024973">
    <property type="entry name" value="ESPR"/>
</dbReference>
<dbReference type="NCBIfam" id="TIGR01731">
    <property type="entry name" value="fil_hemag_20aa"/>
    <property type="match status" value="22"/>
</dbReference>
<feature type="region of interest" description="Disordered" evidence="1">
    <location>
        <begin position="83"/>
        <end position="103"/>
    </location>
</feature>